<name>A0A0G0EWC2_9BACT</name>
<evidence type="ECO:0000313" key="4">
    <source>
        <dbReference type="Proteomes" id="UP000034492"/>
    </source>
</evidence>
<protein>
    <submittedName>
        <fullName evidence="3">Uncharacterized protein</fullName>
    </submittedName>
</protein>
<feature type="transmembrane region" description="Helical" evidence="2">
    <location>
        <begin position="29"/>
        <end position="50"/>
    </location>
</feature>
<reference evidence="3 4" key="1">
    <citation type="journal article" date="2015" name="Nature">
        <title>rRNA introns, odd ribosomes, and small enigmatic genomes across a large radiation of phyla.</title>
        <authorList>
            <person name="Brown C.T."/>
            <person name="Hug L.A."/>
            <person name="Thomas B.C."/>
            <person name="Sharon I."/>
            <person name="Castelle C.J."/>
            <person name="Singh A."/>
            <person name="Wilkins M.J."/>
            <person name="Williams K.H."/>
            <person name="Banfield J.F."/>
        </authorList>
    </citation>
    <scope>NUCLEOTIDE SEQUENCE [LARGE SCALE GENOMIC DNA]</scope>
</reference>
<feature type="compositionally biased region" description="Acidic residues" evidence="1">
    <location>
        <begin position="86"/>
        <end position="103"/>
    </location>
</feature>
<keyword evidence="2" id="KW-0472">Membrane</keyword>
<evidence type="ECO:0000313" key="3">
    <source>
        <dbReference type="EMBL" id="KKQ09837.1"/>
    </source>
</evidence>
<accession>A0A0G0EWC2</accession>
<dbReference type="AlphaFoldDB" id="A0A0G0EWC2"/>
<proteinExistence type="predicted"/>
<gene>
    <name evidence="3" type="ORF">US19_C0010G0015</name>
</gene>
<feature type="compositionally biased region" description="Basic and acidic residues" evidence="1">
    <location>
        <begin position="104"/>
        <end position="115"/>
    </location>
</feature>
<feature type="region of interest" description="Disordered" evidence="1">
    <location>
        <begin position="55"/>
        <end position="115"/>
    </location>
</feature>
<evidence type="ECO:0000256" key="1">
    <source>
        <dbReference type="SAM" id="MobiDB-lite"/>
    </source>
</evidence>
<dbReference type="Proteomes" id="UP000034492">
    <property type="component" value="Unassembled WGS sequence"/>
</dbReference>
<organism evidence="3 4">
    <name type="scientific">Candidatus Daviesbacteria bacterium GW2011_GWB1_36_5</name>
    <dbReference type="NCBI Taxonomy" id="1618426"/>
    <lineage>
        <taxon>Bacteria</taxon>
        <taxon>Candidatus Daviesiibacteriota</taxon>
    </lineage>
</organism>
<feature type="compositionally biased region" description="Low complexity" evidence="1">
    <location>
        <begin position="57"/>
        <end position="71"/>
    </location>
</feature>
<keyword evidence="2" id="KW-0812">Transmembrane</keyword>
<sequence>MKNSEIRMKKQIKKTLNSALLTLQSQQGVVPIILIIAGVIIALAVLVTILRFSLGGSKKPSTTTQSTSKPTAIAQASSSPLAEIVDPGDECEASCEEELEGEGDGVKASDLDGES</sequence>
<comment type="caution">
    <text evidence="3">The sequence shown here is derived from an EMBL/GenBank/DDBJ whole genome shotgun (WGS) entry which is preliminary data.</text>
</comment>
<evidence type="ECO:0000256" key="2">
    <source>
        <dbReference type="SAM" id="Phobius"/>
    </source>
</evidence>
<keyword evidence="2" id="KW-1133">Transmembrane helix</keyword>
<dbReference type="EMBL" id="LBSA01000010">
    <property type="protein sequence ID" value="KKQ09837.1"/>
    <property type="molecule type" value="Genomic_DNA"/>
</dbReference>